<name>A0A0P7XQP1_9BACT</name>
<dbReference type="PANTHER" id="PTHR36450">
    <property type="entry name" value="THIOREDOXIN"/>
    <property type="match status" value="1"/>
</dbReference>
<feature type="disulfide bond" description="Redox-active" evidence="2">
    <location>
        <begin position="11"/>
        <end position="14"/>
    </location>
</feature>
<dbReference type="InterPro" id="IPR005243">
    <property type="entry name" value="THIRX-like_proc"/>
</dbReference>
<keyword evidence="2" id="KW-1015">Disulfide bond</keyword>
<evidence type="ECO:0000313" key="5">
    <source>
        <dbReference type="Proteomes" id="UP000050421"/>
    </source>
</evidence>
<keyword evidence="2" id="KW-0676">Redox-active center</keyword>
<dbReference type="SUPFAM" id="SSF52833">
    <property type="entry name" value="Thioredoxin-like"/>
    <property type="match status" value="1"/>
</dbReference>
<evidence type="ECO:0000313" key="4">
    <source>
        <dbReference type="EMBL" id="KPQ19297.1"/>
    </source>
</evidence>
<feature type="domain" description="Thioredoxin-like fold" evidence="3">
    <location>
        <begin position="3"/>
        <end position="76"/>
    </location>
</feature>
<dbReference type="AlphaFoldDB" id="A0A0P7XQP1"/>
<comment type="caution">
    <text evidence="4">The sequence shown here is derived from an EMBL/GenBank/DDBJ whole genome shotgun (WGS) entry which is preliminary data.</text>
</comment>
<feature type="active site" description="Nucleophile" evidence="1">
    <location>
        <position position="11"/>
    </location>
</feature>
<organism evidence="4 5">
    <name type="scientific">Algoriphagus marincola HL-49</name>
    <dbReference type="NCBI Taxonomy" id="1305737"/>
    <lineage>
        <taxon>Bacteria</taxon>
        <taxon>Pseudomonadati</taxon>
        <taxon>Bacteroidota</taxon>
        <taxon>Cytophagia</taxon>
        <taxon>Cytophagales</taxon>
        <taxon>Cyclobacteriaceae</taxon>
        <taxon>Algoriphagus</taxon>
    </lineage>
</organism>
<proteinExistence type="predicted"/>
<dbReference type="Pfam" id="PF13192">
    <property type="entry name" value="Thioredoxin_3"/>
    <property type="match status" value="1"/>
</dbReference>
<dbReference type="PATRIC" id="fig|1305737.6.peg.1306"/>
<dbReference type="PIRSF" id="PIRSF037031">
    <property type="entry name" value="Redox_disulphide_2"/>
    <property type="match status" value="1"/>
</dbReference>
<evidence type="ECO:0000256" key="2">
    <source>
        <dbReference type="PIRSR" id="PIRSR037031-51"/>
    </source>
</evidence>
<dbReference type="InterPro" id="IPR012336">
    <property type="entry name" value="Thioredoxin-like_fold"/>
</dbReference>
<dbReference type="PANTHER" id="PTHR36450:SF1">
    <property type="entry name" value="THIOREDOXIN"/>
    <property type="match status" value="1"/>
</dbReference>
<accession>A0A0P7XQP1</accession>
<evidence type="ECO:0000256" key="1">
    <source>
        <dbReference type="PIRSR" id="PIRSR037031-50"/>
    </source>
</evidence>
<dbReference type="OrthoDB" id="9800630at2"/>
<gene>
    <name evidence="4" type="ORF">HLUCCX10_03155</name>
</gene>
<evidence type="ECO:0000259" key="3">
    <source>
        <dbReference type="Pfam" id="PF13192"/>
    </source>
</evidence>
<dbReference type="EMBL" id="LJXT01000012">
    <property type="protein sequence ID" value="KPQ19297.1"/>
    <property type="molecule type" value="Genomic_DNA"/>
</dbReference>
<dbReference type="STRING" id="1305737.GCA_000526355_02630"/>
<protein>
    <submittedName>
        <fullName evidence="4">Redox-active disulfide protein 2</fullName>
    </submittedName>
</protein>
<dbReference type="eggNOG" id="COG0526">
    <property type="taxonomic scope" value="Bacteria"/>
</dbReference>
<sequence>MKTIKILGTGCPKCKQTEAVVKEALAQSGQQAEIIKVEDIQKIMEYNVMSTPAVVVDEVVKIKGRVPSISDILAVIA</sequence>
<dbReference type="Gene3D" id="3.40.30.10">
    <property type="entry name" value="Glutaredoxin"/>
    <property type="match status" value="1"/>
</dbReference>
<dbReference type="Proteomes" id="UP000050421">
    <property type="component" value="Unassembled WGS sequence"/>
</dbReference>
<reference evidence="4 5" key="1">
    <citation type="submission" date="2015-09" db="EMBL/GenBank/DDBJ databases">
        <title>Identification and resolution of microdiversity through metagenomic sequencing of parallel consortia.</title>
        <authorList>
            <person name="Nelson W.C."/>
            <person name="Romine M.F."/>
            <person name="Lindemann S.R."/>
        </authorList>
    </citation>
    <scope>NUCLEOTIDE SEQUENCE [LARGE SCALE GENOMIC DNA]</scope>
    <source>
        <strain evidence="4">HL-49</strain>
    </source>
</reference>
<dbReference type="InterPro" id="IPR036249">
    <property type="entry name" value="Thioredoxin-like_sf"/>
</dbReference>
<dbReference type="NCBIfam" id="TIGR00412">
    <property type="entry name" value="redox_disulf_2"/>
    <property type="match status" value="1"/>
</dbReference>
<feature type="active site" description="Nucleophile" evidence="1">
    <location>
        <position position="14"/>
    </location>
</feature>